<name>A0A9P9ITI0_9PLEO</name>
<keyword evidence="3 7" id="KW-0560">Oxidoreductase</keyword>
<keyword evidence="8" id="KW-1133">Transmembrane helix</keyword>
<dbReference type="PROSITE" id="PS00086">
    <property type="entry name" value="CYTOCHROME_P450"/>
    <property type="match status" value="1"/>
</dbReference>
<dbReference type="GO" id="GO:0020037">
    <property type="term" value="F:heme binding"/>
    <property type="evidence" value="ECO:0007669"/>
    <property type="project" value="InterPro"/>
</dbReference>
<dbReference type="PANTHER" id="PTHR46300">
    <property type="entry name" value="P450, PUTATIVE (EUROFUNG)-RELATED-RELATED"/>
    <property type="match status" value="1"/>
</dbReference>
<feature type="binding site" description="axial binding residue" evidence="6">
    <location>
        <position position="451"/>
    </location>
    <ligand>
        <name>heme</name>
        <dbReference type="ChEBI" id="CHEBI:30413"/>
    </ligand>
    <ligandPart>
        <name>Fe</name>
        <dbReference type="ChEBI" id="CHEBI:18248"/>
    </ligandPart>
</feature>
<accession>A0A9P9ITI0</accession>
<keyword evidence="8" id="KW-0812">Transmembrane</keyword>
<comment type="similarity">
    <text evidence="1 7">Belongs to the cytochrome P450 family.</text>
</comment>
<dbReference type="GO" id="GO:0005506">
    <property type="term" value="F:iron ion binding"/>
    <property type="evidence" value="ECO:0007669"/>
    <property type="project" value="InterPro"/>
</dbReference>
<reference evidence="9" key="1">
    <citation type="journal article" date="2021" name="Nat. Commun.">
        <title>Genetic determinants of endophytism in the Arabidopsis root mycobiome.</title>
        <authorList>
            <person name="Mesny F."/>
            <person name="Miyauchi S."/>
            <person name="Thiergart T."/>
            <person name="Pickel B."/>
            <person name="Atanasova L."/>
            <person name="Karlsson M."/>
            <person name="Huettel B."/>
            <person name="Barry K.W."/>
            <person name="Haridas S."/>
            <person name="Chen C."/>
            <person name="Bauer D."/>
            <person name="Andreopoulos W."/>
            <person name="Pangilinan J."/>
            <person name="LaButti K."/>
            <person name="Riley R."/>
            <person name="Lipzen A."/>
            <person name="Clum A."/>
            <person name="Drula E."/>
            <person name="Henrissat B."/>
            <person name="Kohler A."/>
            <person name="Grigoriev I.V."/>
            <person name="Martin F.M."/>
            <person name="Hacquard S."/>
        </authorList>
    </citation>
    <scope>NUCLEOTIDE SEQUENCE</scope>
    <source>
        <strain evidence="9">MPI-CAGE-CH-0243</strain>
    </source>
</reference>
<dbReference type="GO" id="GO:0004497">
    <property type="term" value="F:monooxygenase activity"/>
    <property type="evidence" value="ECO:0007669"/>
    <property type="project" value="UniProtKB-KW"/>
</dbReference>
<dbReference type="InterPro" id="IPR002401">
    <property type="entry name" value="Cyt_P450_E_grp-I"/>
</dbReference>
<protein>
    <submittedName>
        <fullName evidence="9">Cytochrome P450</fullName>
    </submittedName>
</protein>
<keyword evidence="8" id="KW-0472">Membrane</keyword>
<evidence type="ECO:0000256" key="5">
    <source>
        <dbReference type="ARBA" id="ARBA00023033"/>
    </source>
</evidence>
<dbReference type="InterPro" id="IPR001128">
    <property type="entry name" value="Cyt_P450"/>
</dbReference>
<keyword evidence="6 7" id="KW-0349">Heme</keyword>
<evidence type="ECO:0000256" key="7">
    <source>
        <dbReference type="RuleBase" id="RU000461"/>
    </source>
</evidence>
<sequence>MISFQEDLTSIKKIQPWYLIVLALLLLLIRTMRIGKRPAHFPPGPKTSPLVGNMLQIPNRGLHKQYQTWAQKYGPVFGLMLGPQPLVVLSSDVAVKEVLDRRSAATNERGEHYVGQEVLGGGEHMLLMPSGPKWRLQRKLMQKMLNISVARSYIPYTMLENQQMLFDLLQAPDEFIHIIKRYSHSVFTTITHGRRCSSHKDPTMRQFVSSVDELSEIMQSNSAAWPNIFPALRRLPDWMVPKVTRARTWHRTQTEFYLGLWNETKTKLHEGRAKPCFAVDVLLKQEKEGFTDKFGAFLCGAALEAGTDTTANELIGFVQAMVLFPEVQKKAQAELETVVGQRMPTIEDLDSLPYVRYCVKETLRWMPTAIMGAAPHAAKDDIQYQGYVIPKGTLLINNVYTIHRDGNRYTDPESFKPERYLGDNKCAAESAQSANGAERDHFTFGAGRRLCAGIHVAEQSLFLGIARILWTFDITPKMDLITKQPLLPDPERYTPAVVCMPEPFPATIKPRSTWRAEKVVAEWTEAQNLLDENGQWKVIGEGLKFTKV</sequence>
<dbReference type="InterPro" id="IPR036396">
    <property type="entry name" value="Cyt_P450_sf"/>
</dbReference>
<dbReference type="InterPro" id="IPR050364">
    <property type="entry name" value="Cytochrome_P450_fung"/>
</dbReference>
<keyword evidence="4 6" id="KW-0408">Iron</keyword>
<keyword evidence="5 7" id="KW-0503">Monooxygenase</keyword>
<dbReference type="EMBL" id="JAGMWT010000003">
    <property type="protein sequence ID" value="KAH7131836.1"/>
    <property type="molecule type" value="Genomic_DNA"/>
</dbReference>
<evidence type="ECO:0000313" key="9">
    <source>
        <dbReference type="EMBL" id="KAH7131836.1"/>
    </source>
</evidence>
<comment type="caution">
    <text evidence="9">The sequence shown here is derived from an EMBL/GenBank/DDBJ whole genome shotgun (WGS) entry which is preliminary data.</text>
</comment>
<dbReference type="Pfam" id="PF00067">
    <property type="entry name" value="p450"/>
    <property type="match status" value="1"/>
</dbReference>
<feature type="transmembrane region" description="Helical" evidence="8">
    <location>
        <begin position="14"/>
        <end position="32"/>
    </location>
</feature>
<dbReference type="PRINTS" id="PR00463">
    <property type="entry name" value="EP450I"/>
</dbReference>
<dbReference type="GO" id="GO:0016705">
    <property type="term" value="F:oxidoreductase activity, acting on paired donors, with incorporation or reduction of molecular oxygen"/>
    <property type="evidence" value="ECO:0007669"/>
    <property type="project" value="InterPro"/>
</dbReference>
<dbReference type="Gene3D" id="1.10.630.10">
    <property type="entry name" value="Cytochrome P450"/>
    <property type="match status" value="1"/>
</dbReference>
<dbReference type="CDD" id="cd11065">
    <property type="entry name" value="CYP64-like"/>
    <property type="match status" value="1"/>
</dbReference>
<proteinExistence type="inferred from homology"/>
<keyword evidence="10" id="KW-1185">Reference proteome</keyword>
<dbReference type="PRINTS" id="PR00385">
    <property type="entry name" value="P450"/>
</dbReference>
<keyword evidence="2 6" id="KW-0479">Metal-binding</keyword>
<dbReference type="Proteomes" id="UP000700596">
    <property type="component" value="Unassembled WGS sequence"/>
</dbReference>
<evidence type="ECO:0000256" key="2">
    <source>
        <dbReference type="ARBA" id="ARBA00022723"/>
    </source>
</evidence>
<dbReference type="OrthoDB" id="1055148at2759"/>
<evidence type="ECO:0000256" key="6">
    <source>
        <dbReference type="PIRSR" id="PIRSR602401-1"/>
    </source>
</evidence>
<dbReference type="SUPFAM" id="SSF48264">
    <property type="entry name" value="Cytochrome P450"/>
    <property type="match status" value="1"/>
</dbReference>
<dbReference type="PANTHER" id="PTHR46300:SF2">
    <property type="entry name" value="CYTOCHROME P450 MONOOXYGENASE ALNH-RELATED"/>
    <property type="match status" value="1"/>
</dbReference>
<evidence type="ECO:0000256" key="4">
    <source>
        <dbReference type="ARBA" id="ARBA00023004"/>
    </source>
</evidence>
<organism evidence="9 10">
    <name type="scientific">Dendryphion nanum</name>
    <dbReference type="NCBI Taxonomy" id="256645"/>
    <lineage>
        <taxon>Eukaryota</taxon>
        <taxon>Fungi</taxon>
        <taxon>Dikarya</taxon>
        <taxon>Ascomycota</taxon>
        <taxon>Pezizomycotina</taxon>
        <taxon>Dothideomycetes</taxon>
        <taxon>Pleosporomycetidae</taxon>
        <taxon>Pleosporales</taxon>
        <taxon>Torulaceae</taxon>
        <taxon>Dendryphion</taxon>
    </lineage>
</organism>
<evidence type="ECO:0000256" key="8">
    <source>
        <dbReference type="SAM" id="Phobius"/>
    </source>
</evidence>
<dbReference type="InterPro" id="IPR017972">
    <property type="entry name" value="Cyt_P450_CS"/>
</dbReference>
<gene>
    <name evidence="9" type="ORF">B0J11DRAFT_427627</name>
</gene>
<dbReference type="AlphaFoldDB" id="A0A9P9ITI0"/>
<comment type="cofactor">
    <cofactor evidence="6">
        <name>heme</name>
        <dbReference type="ChEBI" id="CHEBI:30413"/>
    </cofactor>
</comment>
<evidence type="ECO:0000313" key="10">
    <source>
        <dbReference type="Proteomes" id="UP000700596"/>
    </source>
</evidence>
<evidence type="ECO:0000256" key="1">
    <source>
        <dbReference type="ARBA" id="ARBA00010617"/>
    </source>
</evidence>
<evidence type="ECO:0000256" key="3">
    <source>
        <dbReference type="ARBA" id="ARBA00023002"/>
    </source>
</evidence>